<dbReference type="AlphaFoldDB" id="A0A2Z5ZMG9"/>
<name>A0A2Z5ZMG9_9PROT</name>
<protein>
    <submittedName>
        <fullName evidence="1">MFS transporter</fullName>
    </submittedName>
</protein>
<proteinExistence type="predicted"/>
<dbReference type="EMBL" id="AP018515">
    <property type="protein sequence ID" value="BBC81267.1"/>
    <property type="molecule type" value="Genomic_DNA"/>
</dbReference>
<sequence length="52" mass="5423">MQAQQGGGVNVMMGGDESTATLELNTPHTARLFAMALLTAAEEAEAFLRAAE</sequence>
<dbReference type="Proteomes" id="UP000270034">
    <property type="component" value="Chromosome"/>
</dbReference>
<accession>A0A2Z5ZMG9</accession>
<dbReference type="KEGG" id="aot:AcetOri_orf04426"/>
<reference evidence="1 2" key="1">
    <citation type="submission" date="2018-02" db="EMBL/GenBank/DDBJ databases">
        <title>Acetobacter orientalis genome.</title>
        <authorList>
            <person name="Nakashima N."/>
            <person name="Tamura T."/>
        </authorList>
    </citation>
    <scope>NUCLEOTIDE SEQUENCE [LARGE SCALE GENOMIC DNA]</scope>
    <source>
        <strain evidence="1 2">FAN1</strain>
    </source>
</reference>
<evidence type="ECO:0000313" key="1">
    <source>
        <dbReference type="EMBL" id="BBC81267.1"/>
    </source>
</evidence>
<evidence type="ECO:0000313" key="2">
    <source>
        <dbReference type="Proteomes" id="UP000270034"/>
    </source>
</evidence>
<organism evidence="1 2">
    <name type="scientific">Acetobacter orientalis</name>
    <dbReference type="NCBI Taxonomy" id="146474"/>
    <lineage>
        <taxon>Bacteria</taxon>
        <taxon>Pseudomonadati</taxon>
        <taxon>Pseudomonadota</taxon>
        <taxon>Alphaproteobacteria</taxon>
        <taxon>Acetobacterales</taxon>
        <taxon>Acetobacteraceae</taxon>
        <taxon>Acetobacter</taxon>
    </lineage>
</organism>
<gene>
    <name evidence="1" type="ORF">AcetOrient_orf04426</name>
</gene>